<dbReference type="NCBIfam" id="TIGR02538">
    <property type="entry name" value="type_IV_pilB"/>
    <property type="match status" value="1"/>
</dbReference>
<evidence type="ECO:0000256" key="1">
    <source>
        <dbReference type="ARBA" id="ARBA00004496"/>
    </source>
</evidence>
<dbReference type="Pfam" id="PF05157">
    <property type="entry name" value="MshEN"/>
    <property type="match status" value="1"/>
</dbReference>
<name>A0A350HBL9_UNCW3</name>
<dbReference type="PROSITE" id="PS00662">
    <property type="entry name" value="T2SP_E"/>
    <property type="match status" value="1"/>
</dbReference>
<dbReference type="Gene3D" id="3.30.300.160">
    <property type="entry name" value="Type II secretion system, protein E, N-terminal domain"/>
    <property type="match status" value="1"/>
</dbReference>
<evidence type="ECO:0000313" key="7">
    <source>
        <dbReference type="EMBL" id="HAV92935.1"/>
    </source>
</evidence>
<dbReference type="CDD" id="cd01129">
    <property type="entry name" value="PulE-GspE-like"/>
    <property type="match status" value="1"/>
</dbReference>
<dbReference type="GO" id="GO:0005737">
    <property type="term" value="C:cytoplasm"/>
    <property type="evidence" value="ECO:0007669"/>
    <property type="project" value="UniProtKB-SubCell"/>
</dbReference>
<dbReference type="Gene3D" id="3.30.450.90">
    <property type="match status" value="1"/>
</dbReference>
<dbReference type="InterPro" id="IPR007831">
    <property type="entry name" value="T2SS_GspE_N"/>
</dbReference>
<dbReference type="GO" id="GO:0005886">
    <property type="term" value="C:plasma membrane"/>
    <property type="evidence" value="ECO:0007669"/>
    <property type="project" value="TreeGrafter"/>
</dbReference>
<evidence type="ECO:0000256" key="2">
    <source>
        <dbReference type="ARBA" id="ARBA00006611"/>
    </source>
</evidence>
<dbReference type="InterPro" id="IPR027417">
    <property type="entry name" value="P-loop_NTPase"/>
</dbReference>
<evidence type="ECO:0000313" key="8">
    <source>
        <dbReference type="Proteomes" id="UP000264062"/>
    </source>
</evidence>
<feature type="domain" description="Bacterial type II secretion system protein E" evidence="6">
    <location>
        <begin position="381"/>
        <end position="395"/>
    </location>
</feature>
<dbReference type="GO" id="GO:0005524">
    <property type="term" value="F:ATP binding"/>
    <property type="evidence" value="ECO:0007669"/>
    <property type="project" value="UniProtKB-KW"/>
</dbReference>
<keyword evidence="3" id="KW-0963">Cytoplasm</keyword>
<gene>
    <name evidence="7" type="primary">pilB</name>
    <name evidence="7" type="ORF">DCW38_07145</name>
</gene>
<proteinExistence type="inferred from homology"/>
<dbReference type="GO" id="GO:0009297">
    <property type="term" value="P:pilus assembly"/>
    <property type="evidence" value="ECO:0007669"/>
    <property type="project" value="InterPro"/>
</dbReference>
<dbReference type="SUPFAM" id="SSF160246">
    <property type="entry name" value="EspE N-terminal domain-like"/>
    <property type="match status" value="1"/>
</dbReference>
<dbReference type="FunFam" id="3.40.50.300:FF:000398">
    <property type="entry name" value="Type IV pilus assembly ATPase PilB"/>
    <property type="match status" value="1"/>
</dbReference>
<dbReference type="Pfam" id="PF00437">
    <property type="entry name" value="T2SSE"/>
    <property type="match status" value="1"/>
</dbReference>
<dbReference type="InterPro" id="IPR001482">
    <property type="entry name" value="T2SS/T4SS_dom"/>
</dbReference>
<dbReference type="AlphaFoldDB" id="A0A350HBL9"/>
<dbReference type="FunFam" id="3.30.300.160:FF:000002">
    <property type="entry name" value="Type II secretion system protein E"/>
    <property type="match status" value="1"/>
</dbReference>
<evidence type="ECO:0000256" key="3">
    <source>
        <dbReference type="ARBA" id="ARBA00022490"/>
    </source>
</evidence>
<dbReference type="PANTHER" id="PTHR30258:SF1">
    <property type="entry name" value="PROTEIN TRANSPORT PROTEIN HOFB HOMOLOG"/>
    <property type="match status" value="1"/>
</dbReference>
<protein>
    <submittedName>
        <fullName evidence="7">Type IV-A pilus assembly ATPase PilB</fullName>
    </submittedName>
</protein>
<organism evidence="7 8">
    <name type="scientific">candidate division WOR-3 bacterium</name>
    <dbReference type="NCBI Taxonomy" id="2052148"/>
    <lineage>
        <taxon>Bacteria</taxon>
        <taxon>Bacteria division WOR-3</taxon>
    </lineage>
</organism>
<comment type="subcellular location">
    <subcellularLocation>
        <location evidence="1">Cytoplasm</location>
    </subcellularLocation>
</comment>
<keyword evidence="5" id="KW-0067">ATP-binding</keyword>
<dbReference type="FunFam" id="3.30.450.90:FF:000001">
    <property type="entry name" value="Type II secretion system ATPase GspE"/>
    <property type="match status" value="1"/>
</dbReference>
<evidence type="ECO:0000256" key="5">
    <source>
        <dbReference type="ARBA" id="ARBA00022840"/>
    </source>
</evidence>
<evidence type="ECO:0000259" key="6">
    <source>
        <dbReference type="PROSITE" id="PS00662"/>
    </source>
</evidence>
<dbReference type="EMBL" id="DMZY01000208">
    <property type="protein sequence ID" value="HAV92935.1"/>
    <property type="molecule type" value="Genomic_DNA"/>
</dbReference>
<dbReference type="InterPro" id="IPR013374">
    <property type="entry name" value="ATPase_typ4_pilus-assembl_PilB"/>
</dbReference>
<dbReference type="Gene3D" id="3.40.50.300">
    <property type="entry name" value="P-loop containing nucleotide triphosphate hydrolases"/>
    <property type="match status" value="1"/>
</dbReference>
<comment type="similarity">
    <text evidence="2">Belongs to the GSP E family.</text>
</comment>
<accession>A0A350HBL9</accession>
<evidence type="ECO:0000256" key="4">
    <source>
        <dbReference type="ARBA" id="ARBA00022741"/>
    </source>
</evidence>
<reference evidence="7 8" key="1">
    <citation type="journal article" date="2018" name="Nat. Biotechnol.">
        <title>A standardized bacterial taxonomy based on genome phylogeny substantially revises the tree of life.</title>
        <authorList>
            <person name="Parks D.H."/>
            <person name="Chuvochina M."/>
            <person name="Waite D.W."/>
            <person name="Rinke C."/>
            <person name="Skarshewski A."/>
            <person name="Chaumeil P.A."/>
            <person name="Hugenholtz P."/>
        </authorList>
    </citation>
    <scope>NUCLEOTIDE SEQUENCE [LARGE SCALE GENOMIC DNA]</scope>
    <source>
        <strain evidence="7">UBA9956</strain>
    </source>
</reference>
<comment type="caution">
    <text evidence="7">The sequence shown here is derived from an EMBL/GenBank/DDBJ whole genome shotgun (WGS) entry which is preliminary data.</text>
</comment>
<dbReference type="SUPFAM" id="SSF52540">
    <property type="entry name" value="P-loop containing nucleoside triphosphate hydrolases"/>
    <property type="match status" value="1"/>
</dbReference>
<dbReference type="PANTHER" id="PTHR30258">
    <property type="entry name" value="TYPE II SECRETION SYSTEM PROTEIN GSPE-RELATED"/>
    <property type="match status" value="1"/>
</dbReference>
<dbReference type="InterPro" id="IPR037257">
    <property type="entry name" value="T2SS_E_N_sf"/>
</dbReference>
<sequence>MWKRLGDMLIDEGLINMDQLKHALAEQKDNGGRLGSILVQMNFVTDEQISHTLGKQYNVGVVSFDSLEIEPMTLKTISPQIAQKFQVIPIRREGKNLFLAMANPVDVYTIEDIKFATGYNVVPLVASENLISQAIEKYYGVAGSMADVLLEMGINDEDIEIIEEEKMPDAQQLLIDVDAAPVVKLVNGIIVEAVRQGASDIHIEPFEKILRVRYRVDGELKEVMSPQYTMGPAITSRLKIMAGLNISERRIPQDGRIGMKVAEKSIDLRVSTLPTAHGEKICMRIAEKSSLLKLEDIGLSRKAYNDFIESIERPNGIILVTGPTGSGKTVTLYSVISRLNTPNVNITTAEDPIEYDFIGINQVNVRENIGYTFSTALKAFLRQDPDIIMVGEIRDLETGNIAIKAALTGHLVLSTLHTNDTIATISRLQDMGIEAYKVASAIILIEAQRLIRRVCKHCGTQVDVSDDELIRYGVNPEYMRGAKFMLGKGCMQCGNTGYKGRVGIFEILPLTHTLREMIVKQAPTEELRMQARREGVMMLREDGLIKVKAGITTLEEVMKATVG</sequence>
<dbReference type="GO" id="GO:0016887">
    <property type="term" value="F:ATP hydrolysis activity"/>
    <property type="evidence" value="ECO:0007669"/>
    <property type="project" value="InterPro"/>
</dbReference>
<keyword evidence="4" id="KW-0547">Nucleotide-binding</keyword>
<dbReference type="Proteomes" id="UP000264062">
    <property type="component" value="Unassembled WGS sequence"/>
</dbReference>